<sequence>MSREWSCLLAAMPEGAVRPVASLMPTKSARAPRACAASEVHSSLHAVQAVVWSWSNVAEASVLPA</sequence>
<dbReference type="EnsemblPlants" id="TuG1812G0700001111.01.T01">
    <property type="protein sequence ID" value="TuG1812G0700001111.01.T01.cds413731"/>
    <property type="gene ID" value="TuG1812G0700001111.01"/>
</dbReference>
<dbReference type="AlphaFoldDB" id="A0A8R7QV05"/>
<evidence type="ECO:0000313" key="1">
    <source>
        <dbReference type="EnsemblPlants" id="TuG1812G0700001111.01.T01.cds413731"/>
    </source>
</evidence>
<reference evidence="1" key="2">
    <citation type="submission" date="2018-03" db="EMBL/GenBank/DDBJ databases">
        <title>The Triticum urartu genome reveals the dynamic nature of wheat genome evolution.</title>
        <authorList>
            <person name="Ling H."/>
            <person name="Ma B."/>
            <person name="Shi X."/>
            <person name="Liu H."/>
            <person name="Dong L."/>
            <person name="Sun H."/>
            <person name="Cao Y."/>
            <person name="Gao Q."/>
            <person name="Zheng S."/>
            <person name="Li Y."/>
            <person name="Yu Y."/>
            <person name="Du H."/>
            <person name="Qi M."/>
            <person name="Li Y."/>
            <person name="Yu H."/>
            <person name="Cui Y."/>
            <person name="Wang N."/>
            <person name="Chen C."/>
            <person name="Wu H."/>
            <person name="Zhao Y."/>
            <person name="Zhang J."/>
            <person name="Li Y."/>
            <person name="Zhou W."/>
            <person name="Zhang B."/>
            <person name="Hu W."/>
            <person name="Eijk M."/>
            <person name="Tang J."/>
            <person name="Witsenboer H."/>
            <person name="Zhao S."/>
            <person name="Li Z."/>
            <person name="Zhang A."/>
            <person name="Wang D."/>
            <person name="Liang C."/>
        </authorList>
    </citation>
    <scope>NUCLEOTIDE SEQUENCE [LARGE SCALE GENOMIC DNA]</scope>
    <source>
        <strain evidence="1">cv. G1812</strain>
    </source>
</reference>
<name>A0A8R7QV05_TRIUA</name>
<protein>
    <submittedName>
        <fullName evidence="1">Uncharacterized protein</fullName>
    </submittedName>
</protein>
<reference evidence="1" key="3">
    <citation type="submission" date="2022-06" db="UniProtKB">
        <authorList>
            <consortium name="EnsemblPlants"/>
        </authorList>
    </citation>
    <scope>IDENTIFICATION</scope>
</reference>
<evidence type="ECO:0000313" key="2">
    <source>
        <dbReference type="Proteomes" id="UP000015106"/>
    </source>
</evidence>
<dbReference type="Gramene" id="TuG1812G0700001111.01.T01">
    <property type="protein sequence ID" value="TuG1812G0700001111.01.T01.cds413731"/>
    <property type="gene ID" value="TuG1812G0700001111.01"/>
</dbReference>
<reference evidence="2" key="1">
    <citation type="journal article" date="2013" name="Nature">
        <title>Draft genome of the wheat A-genome progenitor Triticum urartu.</title>
        <authorList>
            <person name="Ling H.Q."/>
            <person name="Zhao S."/>
            <person name="Liu D."/>
            <person name="Wang J."/>
            <person name="Sun H."/>
            <person name="Zhang C."/>
            <person name="Fan H."/>
            <person name="Li D."/>
            <person name="Dong L."/>
            <person name="Tao Y."/>
            <person name="Gao C."/>
            <person name="Wu H."/>
            <person name="Li Y."/>
            <person name="Cui Y."/>
            <person name="Guo X."/>
            <person name="Zheng S."/>
            <person name="Wang B."/>
            <person name="Yu K."/>
            <person name="Liang Q."/>
            <person name="Yang W."/>
            <person name="Lou X."/>
            <person name="Chen J."/>
            <person name="Feng M."/>
            <person name="Jian J."/>
            <person name="Zhang X."/>
            <person name="Luo G."/>
            <person name="Jiang Y."/>
            <person name="Liu J."/>
            <person name="Wang Z."/>
            <person name="Sha Y."/>
            <person name="Zhang B."/>
            <person name="Wu H."/>
            <person name="Tang D."/>
            <person name="Shen Q."/>
            <person name="Xue P."/>
            <person name="Zou S."/>
            <person name="Wang X."/>
            <person name="Liu X."/>
            <person name="Wang F."/>
            <person name="Yang Y."/>
            <person name="An X."/>
            <person name="Dong Z."/>
            <person name="Zhang K."/>
            <person name="Zhang X."/>
            <person name="Luo M.C."/>
            <person name="Dvorak J."/>
            <person name="Tong Y."/>
            <person name="Wang J."/>
            <person name="Yang H."/>
            <person name="Li Z."/>
            <person name="Wang D."/>
            <person name="Zhang A."/>
            <person name="Wang J."/>
        </authorList>
    </citation>
    <scope>NUCLEOTIDE SEQUENCE</scope>
    <source>
        <strain evidence="2">cv. G1812</strain>
    </source>
</reference>
<dbReference type="Proteomes" id="UP000015106">
    <property type="component" value="Chromosome 7"/>
</dbReference>
<keyword evidence="2" id="KW-1185">Reference proteome</keyword>
<accession>A0A8R7QV05</accession>
<proteinExistence type="predicted"/>
<organism evidence="1 2">
    <name type="scientific">Triticum urartu</name>
    <name type="common">Red wild einkorn</name>
    <name type="synonym">Crithodium urartu</name>
    <dbReference type="NCBI Taxonomy" id="4572"/>
    <lineage>
        <taxon>Eukaryota</taxon>
        <taxon>Viridiplantae</taxon>
        <taxon>Streptophyta</taxon>
        <taxon>Embryophyta</taxon>
        <taxon>Tracheophyta</taxon>
        <taxon>Spermatophyta</taxon>
        <taxon>Magnoliopsida</taxon>
        <taxon>Liliopsida</taxon>
        <taxon>Poales</taxon>
        <taxon>Poaceae</taxon>
        <taxon>BOP clade</taxon>
        <taxon>Pooideae</taxon>
        <taxon>Triticodae</taxon>
        <taxon>Triticeae</taxon>
        <taxon>Triticinae</taxon>
        <taxon>Triticum</taxon>
    </lineage>
</organism>